<dbReference type="PANTHER" id="PTHR10612:SF34">
    <property type="entry name" value="APOLIPOPROTEIN D"/>
    <property type="match status" value="1"/>
</dbReference>
<feature type="domain" description="Lipocalin/cytosolic fatty-acid binding" evidence="2">
    <location>
        <begin position="6"/>
        <end position="126"/>
    </location>
</feature>
<feature type="non-terminal residue" evidence="3">
    <location>
        <position position="1"/>
    </location>
</feature>
<dbReference type="InterPro" id="IPR003057">
    <property type="entry name" value="Invtbrt_color"/>
</dbReference>
<proteinExistence type="evidence at transcript level"/>
<feature type="non-terminal residue" evidence="3">
    <location>
        <position position="128"/>
    </location>
</feature>
<reference evidence="3" key="1">
    <citation type="submission" date="2008-12" db="EMBL/GenBank/DDBJ databases">
        <authorList>
            <person name="Tollenaere A.M."/>
        </authorList>
    </citation>
    <scope>NUCLEOTIDE SEQUENCE</scope>
</reference>
<dbReference type="InterPro" id="IPR012674">
    <property type="entry name" value="Calycin"/>
</dbReference>
<evidence type="ECO:0000313" key="3">
    <source>
        <dbReference type="EMBL" id="ACL37119.1"/>
    </source>
</evidence>
<organism evidence="3">
    <name type="scientific">Gonodactylus smithii</name>
    <dbReference type="NCBI Taxonomy" id="85124"/>
    <lineage>
        <taxon>Eukaryota</taxon>
        <taxon>Metazoa</taxon>
        <taxon>Ecdysozoa</taxon>
        <taxon>Arthropoda</taxon>
        <taxon>Crustacea</taxon>
        <taxon>Multicrustacea</taxon>
        <taxon>Malacostraca</taxon>
        <taxon>Eumalacostraca</taxon>
        <taxon>Hoplocarida</taxon>
        <taxon>Stomatopoda</taxon>
        <taxon>Gonodactylidae</taxon>
        <taxon>Gonodactylus</taxon>
    </lineage>
</organism>
<dbReference type="GO" id="GO:0006629">
    <property type="term" value="P:lipid metabolic process"/>
    <property type="evidence" value="ECO:0007669"/>
    <property type="project" value="TreeGrafter"/>
</dbReference>
<dbReference type="AlphaFoldDB" id="B8Y910"/>
<dbReference type="PRINTS" id="PR00179">
    <property type="entry name" value="LIPOCALIN"/>
</dbReference>
<evidence type="ECO:0000256" key="1">
    <source>
        <dbReference type="ARBA" id="ARBA00023157"/>
    </source>
</evidence>
<dbReference type="Gene3D" id="2.40.128.20">
    <property type="match status" value="1"/>
</dbReference>
<dbReference type="GO" id="GO:0000302">
    <property type="term" value="P:response to reactive oxygen species"/>
    <property type="evidence" value="ECO:0007669"/>
    <property type="project" value="TreeGrafter"/>
</dbReference>
<sequence>LRRYEGRWYVSDMIENDYQPYKRCVNTFWEYVDSDYGFKMTGAGFNPSNEYLKLEGHIYPTRENPAAHMLIDFPSMFASPYIVIETDYDVYSCIYSCIDFEGYKSEFAFVYSRTPQTNGPATQKCAQV</sequence>
<dbReference type="GO" id="GO:0005737">
    <property type="term" value="C:cytoplasm"/>
    <property type="evidence" value="ECO:0007669"/>
    <property type="project" value="TreeGrafter"/>
</dbReference>
<keyword evidence="1" id="KW-1015">Disulfide bond</keyword>
<name>B8Y910_9CRUS</name>
<accession>B8Y910</accession>
<protein>
    <submittedName>
        <fullName evidence="3">Crustacyanin-A</fullName>
    </submittedName>
</protein>
<dbReference type="GO" id="GO:0031409">
    <property type="term" value="F:pigment binding"/>
    <property type="evidence" value="ECO:0007669"/>
    <property type="project" value="InterPro"/>
</dbReference>
<dbReference type="InterPro" id="IPR000566">
    <property type="entry name" value="Lipocln_cytosolic_FA-bd_dom"/>
</dbReference>
<dbReference type="SUPFAM" id="SSF50814">
    <property type="entry name" value="Lipocalins"/>
    <property type="match status" value="1"/>
</dbReference>
<dbReference type="PANTHER" id="PTHR10612">
    <property type="entry name" value="APOLIPOPROTEIN D"/>
    <property type="match status" value="1"/>
</dbReference>
<reference evidence="3" key="2">
    <citation type="journal article" date="2009" name="Mol. Biol. Evol.">
        <title>Evolution of a novel carotenoid-binding protein responsible for crustacean shell color.</title>
        <authorList>
            <person name="Wade N.M."/>
            <person name="Tollenaere A."/>
            <person name="Hall M.R."/>
            <person name="Degnan B.M."/>
        </authorList>
    </citation>
    <scope>NUCLEOTIDE SEQUENCE</scope>
</reference>
<evidence type="ECO:0000259" key="2">
    <source>
        <dbReference type="Pfam" id="PF00061"/>
    </source>
</evidence>
<dbReference type="PRINTS" id="PR01273">
    <property type="entry name" value="INVTBRTCOLOR"/>
</dbReference>
<dbReference type="Pfam" id="PF00061">
    <property type="entry name" value="Lipocalin"/>
    <property type="match status" value="1"/>
</dbReference>
<dbReference type="EMBL" id="FJ498900">
    <property type="protein sequence ID" value="ACL37119.1"/>
    <property type="molecule type" value="mRNA"/>
</dbReference>